<dbReference type="FunFam" id="2.170.130.10:FF:000008">
    <property type="entry name" value="SusC/RagA family TonB-linked outer membrane protein"/>
    <property type="match status" value="1"/>
</dbReference>
<feature type="domain" description="TonB-dependent receptor plug" evidence="11">
    <location>
        <begin position="106"/>
        <end position="226"/>
    </location>
</feature>
<keyword evidence="2 8" id="KW-0813">Transport</keyword>
<dbReference type="InterPro" id="IPR039426">
    <property type="entry name" value="TonB-dep_rcpt-like"/>
</dbReference>
<evidence type="ECO:0000259" key="11">
    <source>
        <dbReference type="Pfam" id="PF07715"/>
    </source>
</evidence>
<organism evidence="12 13">
    <name type="scientific">Adhaeribacter aerolatus</name>
    <dbReference type="NCBI Taxonomy" id="670289"/>
    <lineage>
        <taxon>Bacteria</taxon>
        <taxon>Pseudomonadati</taxon>
        <taxon>Bacteroidota</taxon>
        <taxon>Cytophagia</taxon>
        <taxon>Cytophagales</taxon>
        <taxon>Hymenobacteraceae</taxon>
        <taxon>Adhaeribacter</taxon>
    </lineage>
</organism>
<evidence type="ECO:0000256" key="2">
    <source>
        <dbReference type="ARBA" id="ARBA00022448"/>
    </source>
</evidence>
<dbReference type="InterPro" id="IPR008969">
    <property type="entry name" value="CarboxyPept-like_regulatory"/>
</dbReference>
<dbReference type="Gene3D" id="2.170.130.10">
    <property type="entry name" value="TonB-dependent receptor, plug domain"/>
    <property type="match status" value="1"/>
</dbReference>
<dbReference type="Gene3D" id="2.60.40.1120">
    <property type="entry name" value="Carboxypeptidase-like, regulatory domain"/>
    <property type="match status" value="1"/>
</dbReference>
<proteinExistence type="inferred from homology"/>
<evidence type="ECO:0000256" key="7">
    <source>
        <dbReference type="ARBA" id="ARBA00023237"/>
    </source>
</evidence>
<evidence type="ECO:0000256" key="8">
    <source>
        <dbReference type="PROSITE-ProRule" id="PRU01360"/>
    </source>
</evidence>
<accession>A0A512B2A6</accession>
<dbReference type="EMBL" id="BJYS01000031">
    <property type="protein sequence ID" value="GEO06094.1"/>
    <property type="molecule type" value="Genomic_DNA"/>
</dbReference>
<dbReference type="Pfam" id="PF07715">
    <property type="entry name" value="Plug"/>
    <property type="match status" value="1"/>
</dbReference>
<evidence type="ECO:0000256" key="1">
    <source>
        <dbReference type="ARBA" id="ARBA00004571"/>
    </source>
</evidence>
<dbReference type="Proteomes" id="UP000321532">
    <property type="component" value="Unassembled WGS sequence"/>
</dbReference>
<name>A0A512B2A6_9BACT</name>
<dbReference type="PROSITE" id="PS52016">
    <property type="entry name" value="TONB_DEPENDENT_REC_3"/>
    <property type="match status" value="1"/>
</dbReference>
<evidence type="ECO:0000313" key="12">
    <source>
        <dbReference type="EMBL" id="GEO06094.1"/>
    </source>
</evidence>
<keyword evidence="7 8" id="KW-0998">Cell outer membrane</keyword>
<dbReference type="Pfam" id="PF13715">
    <property type="entry name" value="CarbopepD_reg_2"/>
    <property type="match status" value="1"/>
</dbReference>
<dbReference type="InterPro" id="IPR036942">
    <property type="entry name" value="Beta-barrel_TonB_sf"/>
</dbReference>
<dbReference type="InterPro" id="IPR012910">
    <property type="entry name" value="Plug_dom"/>
</dbReference>
<comment type="similarity">
    <text evidence="8 9">Belongs to the TonB-dependent receptor family.</text>
</comment>
<evidence type="ECO:0000256" key="4">
    <source>
        <dbReference type="ARBA" id="ARBA00022692"/>
    </source>
</evidence>
<keyword evidence="5 9" id="KW-0798">TonB box</keyword>
<evidence type="ECO:0000256" key="3">
    <source>
        <dbReference type="ARBA" id="ARBA00022452"/>
    </source>
</evidence>
<dbReference type="GO" id="GO:0009279">
    <property type="term" value="C:cell outer membrane"/>
    <property type="evidence" value="ECO:0007669"/>
    <property type="project" value="UniProtKB-SubCell"/>
</dbReference>
<keyword evidence="4 8" id="KW-0812">Transmembrane</keyword>
<keyword evidence="3 8" id="KW-1134">Transmembrane beta strand</keyword>
<keyword evidence="6 8" id="KW-0472">Membrane</keyword>
<evidence type="ECO:0000256" key="5">
    <source>
        <dbReference type="ARBA" id="ARBA00023077"/>
    </source>
</evidence>
<protein>
    <submittedName>
        <fullName evidence="12">SusC/RagA family TonB-linked outer membrane protein</fullName>
    </submittedName>
</protein>
<dbReference type="InterPro" id="IPR037066">
    <property type="entry name" value="Plug_dom_sf"/>
</dbReference>
<evidence type="ECO:0000256" key="9">
    <source>
        <dbReference type="RuleBase" id="RU003357"/>
    </source>
</evidence>
<comment type="subcellular location">
    <subcellularLocation>
        <location evidence="1 8">Cell outer membrane</location>
        <topology evidence="1 8">Multi-pass membrane protein</topology>
    </subcellularLocation>
</comment>
<sequence length="1043" mass="113945">MAAESGPVIIKPIEWQITGKVTSANGDALPGVTVLLKGTTTGATTTADGTYSISVPEAAGTLIFSFIGFSSQEKTFSGPGTINITLSDDAKSLEEVVVIGYGTQKKAEITNAVATMSAEKLTERPIARVDQALVGQMSGVRVRQTSGVPGRGFSIQVRGTGSIGANNEPLYVIDGFPLEVSAQNAGGGFTTGNPLDNINPNDIESIQVLKDASAGAIYGSRASNGVVIITTKRGKTGKPKINFNTYAGVNQTAKKLDMLSPEEWVDRAVEMINAAWVASGPNRSATQTTEQRRQILVQRGDLPPGGVNPNWMIDDRWLQPGHPGLAYIDWQDEMFRRGYVQSYQLTANGGTENVNYYVSGDYLDQEGIAIGVGYRRYTGRANVEVKANDKLKFGLNIAPSFSVAKDPGVEGKDQQMHIAVSLTPVSEENVDLDVNVGPNTSYRWGGTRNSPIRVVENSIGNTEIFRTLGTLFAEYTVLEGLAVRTSLNLDNIDTNIKTYTPAFVSGTTPTNRQAAGGYNGYRKQTFVNENTLNYNRTLADAHNFSVLAGFSYNFSRFNNVQLRSAGGFQNDIVTTLNAAANISGTGNNFTRETQSILLSYFGRVQYNFRDRYLASASIRRDGSSRFGNETKWGVFPSASVGWRVSQEGFMQGVAPINDLKLRASWGIAGNNGLGSDYGHIPRLAFANYTFGNNLATGQVPANSAYPFLSWEESETVDLGFDLGLWENRIFTSFDYYVKTNRSLLINVAVPTASGFATALTNIGKVQNKGWELELSTRNLTGDFSWDTNINLTHNVNEIKQLGPNNAPMPVPSEFDIPNSILQVGQPLYSIWVVRQIGILTQADIDQKVPLYGTQTVGDPKYLDNNGDGRITADDRVIVGHPNPDYIWGITNNFRYKGFDLNVLVQGQWGGHIYSLFGRAVDRTGQGFVDNALGFYRDRWRSPEDPGEGKRGKAYSTFGRIKNTDWLYRSDYIRVRNITLGYNLGDLLKGSFVQGARVYATAENFFGKDWYLGGFNPEALNTNGEDYGAFPLAKSLVLGLNFTF</sequence>
<reference evidence="12 13" key="1">
    <citation type="submission" date="2019-07" db="EMBL/GenBank/DDBJ databases">
        <title>Whole genome shotgun sequence of Adhaeribacter aerolatus NBRC 106133.</title>
        <authorList>
            <person name="Hosoyama A."/>
            <person name="Uohara A."/>
            <person name="Ohji S."/>
            <person name="Ichikawa N."/>
        </authorList>
    </citation>
    <scope>NUCLEOTIDE SEQUENCE [LARGE SCALE GENOMIC DNA]</scope>
    <source>
        <strain evidence="12 13">NBRC 106133</strain>
    </source>
</reference>
<dbReference type="AlphaFoldDB" id="A0A512B2A6"/>
<dbReference type="Gene3D" id="2.40.170.20">
    <property type="entry name" value="TonB-dependent receptor, beta-barrel domain"/>
    <property type="match status" value="1"/>
</dbReference>
<dbReference type="InterPro" id="IPR023997">
    <property type="entry name" value="TonB-dep_OMP_SusC/RagA_CS"/>
</dbReference>
<dbReference type="InterPro" id="IPR023996">
    <property type="entry name" value="TonB-dep_OMP_SusC/RagA"/>
</dbReference>
<evidence type="ECO:0000256" key="6">
    <source>
        <dbReference type="ARBA" id="ARBA00023136"/>
    </source>
</evidence>
<evidence type="ECO:0000259" key="10">
    <source>
        <dbReference type="Pfam" id="PF00593"/>
    </source>
</evidence>
<comment type="caution">
    <text evidence="12">The sequence shown here is derived from an EMBL/GenBank/DDBJ whole genome shotgun (WGS) entry which is preliminary data.</text>
</comment>
<evidence type="ECO:0000313" key="13">
    <source>
        <dbReference type="Proteomes" id="UP000321532"/>
    </source>
</evidence>
<keyword evidence="13" id="KW-1185">Reference proteome</keyword>
<dbReference type="SUPFAM" id="SSF49464">
    <property type="entry name" value="Carboxypeptidase regulatory domain-like"/>
    <property type="match status" value="1"/>
</dbReference>
<dbReference type="SUPFAM" id="SSF56935">
    <property type="entry name" value="Porins"/>
    <property type="match status" value="1"/>
</dbReference>
<dbReference type="NCBIfam" id="TIGR04057">
    <property type="entry name" value="SusC_RagA_signa"/>
    <property type="match status" value="1"/>
</dbReference>
<dbReference type="InterPro" id="IPR000531">
    <property type="entry name" value="Beta-barrel_TonB"/>
</dbReference>
<dbReference type="Pfam" id="PF00593">
    <property type="entry name" value="TonB_dep_Rec_b-barrel"/>
    <property type="match status" value="1"/>
</dbReference>
<feature type="domain" description="TonB-dependent receptor-like beta-barrel" evidence="10">
    <location>
        <begin position="440"/>
        <end position="1003"/>
    </location>
</feature>
<gene>
    <name evidence="12" type="ORF">AAE02nite_37580</name>
</gene>
<dbReference type="NCBIfam" id="TIGR04056">
    <property type="entry name" value="OMP_RagA_SusC"/>
    <property type="match status" value="1"/>
</dbReference>